<dbReference type="InterPro" id="IPR025660">
    <property type="entry name" value="Pept_his_AS"/>
</dbReference>
<keyword evidence="3 8" id="KW-0732">Signal</keyword>
<keyword evidence="2" id="KW-0645">Protease</keyword>
<keyword evidence="6" id="KW-0865">Zymogen</keyword>
<dbReference type="InterPro" id="IPR000668">
    <property type="entry name" value="Peptidase_C1A_C"/>
</dbReference>
<keyword evidence="7" id="KW-1015">Disulfide bond</keyword>
<dbReference type="FunFam" id="3.90.70.10:FF:000031">
    <property type="entry name" value="Cathepsin B"/>
    <property type="match status" value="1"/>
</dbReference>
<dbReference type="PANTHER" id="PTHR12411">
    <property type="entry name" value="CYSTEINE PROTEASE FAMILY C1-RELATED"/>
    <property type="match status" value="1"/>
</dbReference>
<dbReference type="Pfam" id="PF00112">
    <property type="entry name" value="Peptidase_C1"/>
    <property type="match status" value="1"/>
</dbReference>
<evidence type="ECO:0000256" key="6">
    <source>
        <dbReference type="ARBA" id="ARBA00023145"/>
    </source>
</evidence>
<keyword evidence="10" id="KW-1185">Reference proteome</keyword>
<dbReference type="CDD" id="cd02620">
    <property type="entry name" value="Peptidase_C1A_CathepsinB"/>
    <property type="match status" value="1"/>
</dbReference>
<keyword evidence="5" id="KW-0788">Thiol protease</keyword>
<evidence type="ECO:0000256" key="4">
    <source>
        <dbReference type="ARBA" id="ARBA00022801"/>
    </source>
</evidence>
<comment type="similarity">
    <text evidence="1">Belongs to the peptidase C1 family.</text>
</comment>
<evidence type="ECO:0000256" key="1">
    <source>
        <dbReference type="ARBA" id="ARBA00008455"/>
    </source>
</evidence>
<evidence type="ECO:0000256" key="3">
    <source>
        <dbReference type="ARBA" id="ARBA00022729"/>
    </source>
</evidence>
<dbReference type="Gene3D" id="3.90.70.10">
    <property type="entry name" value="Cysteine proteinases"/>
    <property type="match status" value="1"/>
</dbReference>
<dbReference type="GeneID" id="112687434"/>
<dbReference type="PRINTS" id="PR00705">
    <property type="entry name" value="PAPAIN"/>
</dbReference>
<dbReference type="InterPro" id="IPR038765">
    <property type="entry name" value="Papain-like_cys_pep_sf"/>
</dbReference>
<dbReference type="InterPro" id="IPR025661">
    <property type="entry name" value="Pept_asp_AS"/>
</dbReference>
<dbReference type="PROSITE" id="PS00640">
    <property type="entry name" value="THIOL_PROTEASE_ASN"/>
    <property type="match status" value="1"/>
</dbReference>
<organism evidence="10 11">
    <name type="scientific">Sipha flava</name>
    <name type="common">yellow sugarcane aphid</name>
    <dbReference type="NCBI Taxonomy" id="143950"/>
    <lineage>
        <taxon>Eukaryota</taxon>
        <taxon>Metazoa</taxon>
        <taxon>Ecdysozoa</taxon>
        <taxon>Arthropoda</taxon>
        <taxon>Hexapoda</taxon>
        <taxon>Insecta</taxon>
        <taxon>Pterygota</taxon>
        <taxon>Neoptera</taxon>
        <taxon>Paraneoptera</taxon>
        <taxon>Hemiptera</taxon>
        <taxon>Sternorrhyncha</taxon>
        <taxon>Aphidomorpha</taxon>
        <taxon>Aphidoidea</taxon>
        <taxon>Aphididae</taxon>
        <taxon>Sipha</taxon>
    </lineage>
</organism>
<feature type="domain" description="Peptidase C1A papain C-terminal" evidence="9">
    <location>
        <begin position="88"/>
        <end position="336"/>
    </location>
</feature>
<evidence type="ECO:0000256" key="2">
    <source>
        <dbReference type="ARBA" id="ARBA00022670"/>
    </source>
</evidence>
<dbReference type="PROSITE" id="PS00139">
    <property type="entry name" value="THIOL_PROTEASE_CYS"/>
    <property type="match status" value="1"/>
</dbReference>
<evidence type="ECO:0000313" key="10">
    <source>
        <dbReference type="Proteomes" id="UP000694846"/>
    </source>
</evidence>
<evidence type="ECO:0000313" key="11">
    <source>
        <dbReference type="RefSeq" id="XP_025415918.1"/>
    </source>
</evidence>
<evidence type="ECO:0000259" key="9">
    <source>
        <dbReference type="SMART" id="SM00645"/>
    </source>
</evidence>
<dbReference type="OrthoDB" id="3789175at2759"/>
<feature type="signal peptide" evidence="8">
    <location>
        <begin position="1"/>
        <end position="21"/>
    </location>
</feature>
<dbReference type="SUPFAM" id="SSF54001">
    <property type="entry name" value="Cysteine proteinases"/>
    <property type="match status" value="1"/>
</dbReference>
<dbReference type="PROSITE" id="PS00639">
    <property type="entry name" value="THIOL_PROTEASE_HIS"/>
    <property type="match status" value="1"/>
</dbReference>
<protein>
    <submittedName>
        <fullName evidence="11">Cathepsin B-like cysteine proteinase 4</fullName>
    </submittedName>
</protein>
<evidence type="ECO:0000256" key="8">
    <source>
        <dbReference type="SAM" id="SignalP"/>
    </source>
</evidence>
<evidence type="ECO:0000256" key="7">
    <source>
        <dbReference type="ARBA" id="ARBA00023157"/>
    </source>
</evidence>
<proteinExistence type="inferred from homology"/>
<dbReference type="Proteomes" id="UP000694846">
    <property type="component" value="Unplaced"/>
</dbReference>
<dbReference type="RefSeq" id="XP_025415918.1">
    <property type="nucleotide sequence ID" value="XM_025560133.1"/>
</dbReference>
<reference evidence="11" key="1">
    <citation type="submission" date="2025-08" db="UniProtKB">
        <authorList>
            <consortium name="RefSeq"/>
        </authorList>
    </citation>
    <scope>IDENTIFICATION</scope>
    <source>
        <tissue evidence="11">Whole body</tissue>
    </source>
</reference>
<dbReference type="InterPro" id="IPR013128">
    <property type="entry name" value="Peptidase_C1A"/>
</dbReference>
<dbReference type="InterPro" id="IPR000169">
    <property type="entry name" value="Pept_cys_AS"/>
</dbReference>
<dbReference type="GO" id="GO:0006508">
    <property type="term" value="P:proteolysis"/>
    <property type="evidence" value="ECO:0007669"/>
    <property type="project" value="UniProtKB-KW"/>
</dbReference>
<evidence type="ECO:0000256" key="5">
    <source>
        <dbReference type="ARBA" id="ARBA00022807"/>
    </source>
</evidence>
<dbReference type="GO" id="GO:0008234">
    <property type="term" value="F:cysteine-type peptidase activity"/>
    <property type="evidence" value="ECO:0007669"/>
    <property type="project" value="UniProtKB-KW"/>
</dbReference>
<name>A0A8B8FZF0_9HEMI</name>
<feature type="chain" id="PRO_5034326348" evidence="8">
    <location>
        <begin position="22"/>
        <end position="339"/>
    </location>
</feature>
<gene>
    <name evidence="11" type="primary">LOC112687434</name>
</gene>
<dbReference type="AlphaFoldDB" id="A0A8B8FZF0"/>
<dbReference type="SMART" id="SM00645">
    <property type="entry name" value="Pept_C1"/>
    <property type="match status" value="1"/>
</dbReference>
<sequence>MFINFYRIIVVVFLIINCVSCTPSFRNEMNTIIHELNTKPKILWKAGLNFYPSFLKNVSRLMGVLPLNKLQTQDILLTKKLSVAREPLPNSYDVTLKWPECKSVISIRDQSNCGSCWALSTASAFGDRLCIASNRTINKVLSGEYINSCCNGKCGDGCDGGYPEKAWKFIQKNGLCTGGEYGSNEGCQPYSIAPCPGTKYCSKKDNEATPQCYKDQCTNNNYELSLQSDLYYTTKVYSVKPKMEVIMNEIIKNGPVVAAMKIYEDFLYYKSGIYEYTTGSLQGDHAIKLLGWGEDDGVHYWLCANTWGTTWGMNGFFKIRRGINECGIETRITGGLPKL</sequence>
<keyword evidence="4" id="KW-0378">Hydrolase</keyword>
<accession>A0A8B8FZF0</accession>